<dbReference type="EMBL" id="LT670818">
    <property type="protein sequence ID" value="SHG11409.1"/>
    <property type="molecule type" value="Genomic_DNA"/>
</dbReference>
<protein>
    <submittedName>
        <fullName evidence="1">Uncharacterized protein</fullName>
    </submittedName>
</protein>
<reference evidence="1 2" key="1">
    <citation type="submission" date="2016-11" db="EMBL/GenBank/DDBJ databases">
        <authorList>
            <person name="Jaros S."/>
            <person name="Januszkiewicz K."/>
            <person name="Wedrychowicz H."/>
        </authorList>
    </citation>
    <scope>NUCLEOTIDE SEQUENCE [LARGE SCALE GENOMIC DNA]</scope>
    <source>
        <strain evidence="1 2">GAS242</strain>
    </source>
</reference>
<organism evidence="1 2">
    <name type="scientific">Bradyrhizobium erythrophlei</name>
    <dbReference type="NCBI Taxonomy" id="1437360"/>
    <lineage>
        <taxon>Bacteria</taxon>
        <taxon>Pseudomonadati</taxon>
        <taxon>Pseudomonadota</taxon>
        <taxon>Alphaproteobacteria</taxon>
        <taxon>Hyphomicrobiales</taxon>
        <taxon>Nitrobacteraceae</taxon>
        <taxon>Bradyrhizobium</taxon>
    </lineage>
</organism>
<proteinExistence type="predicted"/>
<evidence type="ECO:0000313" key="1">
    <source>
        <dbReference type="EMBL" id="SHG11409.1"/>
    </source>
</evidence>
<evidence type="ECO:0000313" key="2">
    <source>
        <dbReference type="Proteomes" id="UP000190675"/>
    </source>
</evidence>
<accession>A0A1M5H5Y4</accession>
<dbReference type="Proteomes" id="UP000190675">
    <property type="component" value="Chromosome I"/>
</dbReference>
<dbReference type="OrthoDB" id="8252409at2"/>
<dbReference type="RefSeq" id="WP_079564580.1">
    <property type="nucleotide sequence ID" value="NZ_LT670818.1"/>
</dbReference>
<dbReference type="AlphaFoldDB" id="A0A1M5H5Y4"/>
<sequence length="102" mass="12098">MSHYPTNDDKFRDLLYGDDYRDYLMARSRSADGYRFGRTPGKRARVHARNALRHVTGYFRTMIEAIANSKLRRMERELELRGIRFDRSSESWVTGKSHPAER</sequence>
<name>A0A1M5H5Y4_9BRAD</name>
<gene>
    <name evidence="1" type="ORF">SAMN05444169_0607</name>
</gene>